<gene>
    <name evidence="2" type="ORF">QBC42DRAFT_328514</name>
</gene>
<comment type="caution">
    <text evidence="2">The sequence shown here is derived from an EMBL/GenBank/DDBJ whole genome shotgun (WGS) entry which is preliminary data.</text>
</comment>
<protein>
    <submittedName>
        <fullName evidence="2">Uncharacterized protein</fullName>
    </submittedName>
</protein>
<feature type="region of interest" description="Disordered" evidence="1">
    <location>
        <begin position="129"/>
        <end position="167"/>
    </location>
</feature>
<reference evidence="2" key="2">
    <citation type="submission" date="2023-06" db="EMBL/GenBank/DDBJ databases">
        <authorList>
            <consortium name="Lawrence Berkeley National Laboratory"/>
            <person name="Mondo S.J."/>
            <person name="Hensen N."/>
            <person name="Bonometti L."/>
            <person name="Westerberg I."/>
            <person name="Brannstrom I.O."/>
            <person name="Guillou S."/>
            <person name="Cros-Aarteil S."/>
            <person name="Calhoun S."/>
            <person name="Haridas S."/>
            <person name="Kuo A."/>
            <person name="Pangilinan J."/>
            <person name="Riley R."/>
            <person name="Labutti K."/>
            <person name="Andreopoulos B."/>
            <person name="Lipzen A."/>
            <person name="Chen C."/>
            <person name="Yanf M."/>
            <person name="Daum C."/>
            <person name="Ng V."/>
            <person name="Clum A."/>
            <person name="Steindorff A."/>
            <person name="Ohm R."/>
            <person name="Martin F."/>
            <person name="Silar P."/>
            <person name="Natvig D."/>
            <person name="Lalanne C."/>
            <person name="Gautier V."/>
            <person name="Ament-Velasquez S.L."/>
            <person name="Kruys A."/>
            <person name="Hutchinson M.I."/>
            <person name="Powell A.J."/>
            <person name="Barry K."/>
            <person name="Miller A.N."/>
            <person name="Grigoriev I.V."/>
            <person name="Debuchy R."/>
            <person name="Gladieux P."/>
            <person name="Thoren M.H."/>
            <person name="Johannesson H."/>
        </authorList>
    </citation>
    <scope>NUCLEOTIDE SEQUENCE</scope>
    <source>
        <strain evidence="2">PSN324</strain>
    </source>
</reference>
<name>A0AAV9HPJ1_9PEZI</name>
<proteinExistence type="predicted"/>
<organism evidence="2 3">
    <name type="scientific">Cladorrhinum samala</name>
    <dbReference type="NCBI Taxonomy" id="585594"/>
    <lineage>
        <taxon>Eukaryota</taxon>
        <taxon>Fungi</taxon>
        <taxon>Dikarya</taxon>
        <taxon>Ascomycota</taxon>
        <taxon>Pezizomycotina</taxon>
        <taxon>Sordariomycetes</taxon>
        <taxon>Sordariomycetidae</taxon>
        <taxon>Sordariales</taxon>
        <taxon>Podosporaceae</taxon>
        <taxon>Cladorrhinum</taxon>
    </lineage>
</organism>
<keyword evidence="3" id="KW-1185">Reference proteome</keyword>
<dbReference type="EMBL" id="MU864980">
    <property type="protein sequence ID" value="KAK4461990.1"/>
    <property type="molecule type" value="Genomic_DNA"/>
</dbReference>
<dbReference type="AlphaFoldDB" id="A0AAV9HPJ1"/>
<feature type="compositionally biased region" description="Low complexity" evidence="1">
    <location>
        <begin position="140"/>
        <end position="167"/>
    </location>
</feature>
<sequence>MPLAVPPTLASANPFSPSCALNSCLNQVIGLVDYNPEAQYAACTSAFGAPAVATVTPSADVVFVTSTSTVSYVDIVVSLTTQISTLEETVTSYETDIATATEYTTTQVSTISTTVTGYGAVPTVAKRKNRKRGNCHIKPSSTLTLQTEEPETEATTAPATTSSSEPAVPIASHCANLEEYSSACSCITAVEATQTITASAAISTSVIYETVSEAVPSVSESVVSVVVTTVVVKPATTVATTTVRTALQSTTTAVTAVATGKAQLMDGPKAGTFFTMNPGTNYVRWSTSETTVISFPAEGGTPYLTSNPSYTMWMYQLSPTYGVISMASPELITTPSTYVALTCSVSTAGLVSCKPIDSSLSNFNTIFQCATYMYIAPPGWAFAGCTAVTVRIV</sequence>
<evidence type="ECO:0000313" key="2">
    <source>
        <dbReference type="EMBL" id="KAK4461990.1"/>
    </source>
</evidence>
<accession>A0AAV9HPJ1</accession>
<dbReference type="Proteomes" id="UP001321749">
    <property type="component" value="Unassembled WGS sequence"/>
</dbReference>
<reference evidence="2" key="1">
    <citation type="journal article" date="2023" name="Mol. Phylogenet. Evol.">
        <title>Genome-scale phylogeny and comparative genomics of the fungal order Sordariales.</title>
        <authorList>
            <person name="Hensen N."/>
            <person name="Bonometti L."/>
            <person name="Westerberg I."/>
            <person name="Brannstrom I.O."/>
            <person name="Guillou S."/>
            <person name="Cros-Aarteil S."/>
            <person name="Calhoun S."/>
            <person name="Haridas S."/>
            <person name="Kuo A."/>
            <person name="Mondo S."/>
            <person name="Pangilinan J."/>
            <person name="Riley R."/>
            <person name="LaButti K."/>
            <person name="Andreopoulos B."/>
            <person name="Lipzen A."/>
            <person name="Chen C."/>
            <person name="Yan M."/>
            <person name="Daum C."/>
            <person name="Ng V."/>
            <person name="Clum A."/>
            <person name="Steindorff A."/>
            <person name="Ohm R.A."/>
            <person name="Martin F."/>
            <person name="Silar P."/>
            <person name="Natvig D.O."/>
            <person name="Lalanne C."/>
            <person name="Gautier V."/>
            <person name="Ament-Velasquez S.L."/>
            <person name="Kruys A."/>
            <person name="Hutchinson M.I."/>
            <person name="Powell A.J."/>
            <person name="Barry K."/>
            <person name="Miller A.N."/>
            <person name="Grigoriev I.V."/>
            <person name="Debuchy R."/>
            <person name="Gladieux P."/>
            <person name="Hiltunen Thoren M."/>
            <person name="Johannesson H."/>
        </authorList>
    </citation>
    <scope>NUCLEOTIDE SEQUENCE</scope>
    <source>
        <strain evidence="2">PSN324</strain>
    </source>
</reference>
<evidence type="ECO:0000313" key="3">
    <source>
        <dbReference type="Proteomes" id="UP001321749"/>
    </source>
</evidence>
<evidence type="ECO:0000256" key="1">
    <source>
        <dbReference type="SAM" id="MobiDB-lite"/>
    </source>
</evidence>